<dbReference type="InterPro" id="IPR013762">
    <property type="entry name" value="Integrase-like_cat_sf"/>
</dbReference>
<dbReference type="InterPro" id="IPR011010">
    <property type="entry name" value="DNA_brk_join_enz"/>
</dbReference>
<keyword evidence="2" id="KW-0238">DNA-binding</keyword>
<evidence type="ECO:0000256" key="3">
    <source>
        <dbReference type="ARBA" id="ARBA00023172"/>
    </source>
</evidence>
<organism evidence="5 6">
    <name type="scientific">Blautia hansenii</name>
    <name type="common">Ruminococcus hansenii</name>
    <dbReference type="NCBI Taxonomy" id="1322"/>
    <lineage>
        <taxon>Bacteria</taxon>
        <taxon>Bacillati</taxon>
        <taxon>Bacillota</taxon>
        <taxon>Clostridia</taxon>
        <taxon>Lachnospirales</taxon>
        <taxon>Lachnospiraceae</taxon>
        <taxon>Blautia</taxon>
    </lineage>
</organism>
<dbReference type="Gene3D" id="1.10.150.130">
    <property type="match status" value="1"/>
</dbReference>
<dbReference type="Gene3D" id="1.10.443.10">
    <property type="entry name" value="Intergrase catalytic core"/>
    <property type="match status" value="1"/>
</dbReference>
<dbReference type="InterPro" id="IPR050090">
    <property type="entry name" value="Tyrosine_recombinase_XerCD"/>
</dbReference>
<evidence type="ECO:0000256" key="1">
    <source>
        <dbReference type="ARBA" id="ARBA00008857"/>
    </source>
</evidence>
<dbReference type="InterPro" id="IPR010998">
    <property type="entry name" value="Integrase_recombinase_N"/>
</dbReference>
<evidence type="ECO:0000313" key="5">
    <source>
        <dbReference type="EMBL" id="NSJ87509.1"/>
    </source>
</evidence>
<comment type="similarity">
    <text evidence="1">Belongs to the 'phage' integrase family.</text>
</comment>
<dbReference type="EMBL" id="JAAITA010000046">
    <property type="protein sequence ID" value="NSJ87509.1"/>
    <property type="molecule type" value="Genomic_DNA"/>
</dbReference>
<evidence type="ECO:0000259" key="4">
    <source>
        <dbReference type="PROSITE" id="PS51898"/>
    </source>
</evidence>
<dbReference type="SUPFAM" id="SSF56349">
    <property type="entry name" value="DNA breaking-rejoining enzymes"/>
    <property type="match status" value="1"/>
</dbReference>
<dbReference type="PANTHER" id="PTHR30349">
    <property type="entry name" value="PHAGE INTEGRASE-RELATED"/>
    <property type="match status" value="1"/>
</dbReference>
<dbReference type="PANTHER" id="PTHR30349:SF41">
    <property type="entry name" value="INTEGRASE_RECOMBINASE PROTEIN MJ0367-RELATED"/>
    <property type="match status" value="1"/>
</dbReference>
<evidence type="ECO:0000313" key="6">
    <source>
        <dbReference type="Proteomes" id="UP000822142"/>
    </source>
</evidence>
<dbReference type="PROSITE" id="PS51898">
    <property type="entry name" value="TYR_RECOMBINASE"/>
    <property type="match status" value="1"/>
</dbReference>
<comment type="caution">
    <text evidence="5">The sequence shown here is derived from an EMBL/GenBank/DDBJ whole genome shotgun (WGS) entry which is preliminary data.</text>
</comment>
<keyword evidence="6" id="KW-1185">Reference proteome</keyword>
<dbReference type="InterPro" id="IPR002104">
    <property type="entry name" value="Integrase_catalytic"/>
</dbReference>
<name>A0ABX2IB10_BLAHA</name>
<sequence length="316" mass="35887">MENQPLRFMITKMFGMRIGPKSIPLIHRKPRRYLKTIGSREIGGVKPSDAKEWAQRMKSKGFAYSTISNHKRSLKAAFYLAIADDCIRKNPFDFKLATVIKRDVTEREPLSREQVDALLGFMRSDAVYHRYIDEVVILLGTGLRISEMCGLTKTDIDLTNRVIFVDHQLARAVGGGYRVDEPKTESGKRYIYMTDEVMAAFEHVMASRSKAKPLSVDGRTGFIFLNRDGLPRVGGDYDRVFRGLRGKYAKRGKMELPDGMTPHTLRHTFCTEMAKAGMNPKALQYIMGHKDIKMTLGYYAHMDGCTAAEEMRRVAA</sequence>
<reference evidence="5 6" key="1">
    <citation type="journal article" date="2020" name="Cell Host Microbe">
        <title>Functional and Genomic Variation between Human-Derived Isolates of Lachnospiraceae Reveals Inter- and Intra-Species Diversity.</title>
        <authorList>
            <person name="Sorbara M.T."/>
            <person name="Littmann E.R."/>
            <person name="Fontana E."/>
            <person name="Moody T.U."/>
            <person name="Kohout C.E."/>
            <person name="Gjonbalaj M."/>
            <person name="Eaton V."/>
            <person name="Seok R."/>
            <person name="Leiner I.M."/>
            <person name="Pamer E.G."/>
        </authorList>
    </citation>
    <scope>NUCLEOTIDE SEQUENCE [LARGE SCALE GENOMIC DNA]</scope>
    <source>
        <strain evidence="5 6">MSK.15.26</strain>
    </source>
</reference>
<gene>
    <name evidence="5" type="ORF">G5A70_15355</name>
</gene>
<proteinExistence type="inferred from homology"/>
<dbReference type="Proteomes" id="UP000822142">
    <property type="component" value="Unassembled WGS sequence"/>
</dbReference>
<protein>
    <submittedName>
        <fullName evidence="5">Site-specific integrase</fullName>
    </submittedName>
</protein>
<accession>A0ABX2IB10</accession>
<dbReference type="Pfam" id="PF00589">
    <property type="entry name" value="Phage_integrase"/>
    <property type="match status" value="1"/>
</dbReference>
<evidence type="ECO:0000256" key="2">
    <source>
        <dbReference type="ARBA" id="ARBA00023125"/>
    </source>
</evidence>
<dbReference type="CDD" id="cd01189">
    <property type="entry name" value="INT_ICEBs1_C_like"/>
    <property type="match status" value="1"/>
</dbReference>
<feature type="domain" description="Tyr recombinase" evidence="4">
    <location>
        <begin position="105"/>
        <end position="316"/>
    </location>
</feature>
<keyword evidence="3" id="KW-0233">DNA recombination</keyword>